<organism evidence="3 4">
    <name type="scientific">Letharia lupina</name>
    <dbReference type="NCBI Taxonomy" id="560253"/>
    <lineage>
        <taxon>Eukaryota</taxon>
        <taxon>Fungi</taxon>
        <taxon>Dikarya</taxon>
        <taxon>Ascomycota</taxon>
        <taxon>Pezizomycotina</taxon>
        <taxon>Lecanoromycetes</taxon>
        <taxon>OSLEUM clade</taxon>
        <taxon>Lecanoromycetidae</taxon>
        <taxon>Lecanorales</taxon>
        <taxon>Lecanorineae</taxon>
        <taxon>Parmeliaceae</taxon>
        <taxon>Letharia</taxon>
    </lineage>
</organism>
<feature type="compositionally biased region" description="Basic and acidic residues" evidence="1">
    <location>
        <begin position="393"/>
        <end position="409"/>
    </location>
</feature>
<feature type="region of interest" description="Disordered" evidence="1">
    <location>
        <begin position="131"/>
        <end position="301"/>
    </location>
</feature>
<dbReference type="GeneID" id="59333133"/>
<sequence>MTTAATQAKLQSNTMPEPADPSQRHNGHVQVASNTKWDSRPCWSGHKARVEKYLPDWLEYYEDRSTGKIEENPFDGWEDDVCEFGAARLNAIATSYVEQAFFKMDYTHGFTGRGVLPGALERPCLVGPRNETLEDDVGPFGESRDEQVDRPLWRAIDNGMIAPSRESEEDDDIGPSGESRDDEEVGPFGESRAEDKGLRQGHHEEEKEAEKEECGSPENMTELMQLAAKSVGIMSGVPADTGDASSSRTATILPTETQAPLTSPHPPLASTRSTPSKKRARDWEDDAKDEEFPSQQKRMRMDGILGIVRKDANAAEIPQNVEAVMTSEIQQSRKRARSPEDDSEDGETKPTRKRLRLYQQIEEVRESDEEYITGGQTDVANNGESTLGYQDSSRCETQEIAKVEKDATRMHFHKRPSVEDESPTNEEEAMGQETPSEETALPAEEEWDTAHGINSKCANIRVSGQGVWTVIGKWRNLYLPTSTGLPDRPWTEEEKEDLRAYVQDYKIGNWALLSRSTNRPEEELRDMYREVVTARNIQAGRPERAGIPERDSHSAPPPEPRKLRSRSQKGKKTKKNNFGDLTYDVKATSFPKITKDGGMVNANGDTLLGIMGDISSATKRRQPKPKQEDASSSFGGAEDSKNHESSKAEMEDGSGSEIEEGEIIESAERSREQGPSPSPSPSPSPEPMSRTGPLNASVEGEEEDPKAKQDDPDQGQQVPTPPTSEVKTTSARGPLGPKFAGVCKLSGSSRRGVPRNAAGLRKRSPE</sequence>
<name>A0A8H6KZW6_9LECA</name>
<feature type="compositionally biased region" description="Acidic residues" evidence="1">
    <location>
        <begin position="651"/>
        <end position="665"/>
    </location>
</feature>
<evidence type="ECO:0000256" key="1">
    <source>
        <dbReference type="SAM" id="MobiDB-lite"/>
    </source>
</evidence>
<keyword evidence="4" id="KW-1185">Reference proteome</keyword>
<dbReference type="AlphaFoldDB" id="A0A8H6KZW6"/>
<evidence type="ECO:0000313" key="4">
    <source>
        <dbReference type="Proteomes" id="UP000593566"/>
    </source>
</evidence>
<feature type="compositionally biased region" description="Pro residues" evidence="1">
    <location>
        <begin position="676"/>
        <end position="686"/>
    </location>
</feature>
<dbReference type="SMART" id="SM00717">
    <property type="entry name" value="SANT"/>
    <property type="match status" value="1"/>
</dbReference>
<feature type="compositionally biased region" description="Basic and acidic residues" evidence="1">
    <location>
        <begin position="541"/>
        <end position="553"/>
    </location>
</feature>
<feature type="compositionally biased region" description="Basic residues" evidence="1">
    <location>
        <begin position="563"/>
        <end position="575"/>
    </location>
</feature>
<proteinExistence type="predicted"/>
<reference evidence="3 4" key="1">
    <citation type="journal article" date="2020" name="Genomics">
        <title>Complete, high-quality genomes from long-read metagenomic sequencing of two wolf lichen thalli reveals enigmatic genome architecture.</title>
        <authorList>
            <person name="McKenzie S.K."/>
            <person name="Walston R.F."/>
            <person name="Allen J.L."/>
        </authorList>
    </citation>
    <scope>NUCLEOTIDE SEQUENCE [LARGE SCALE GENOMIC DNA]</scope>
    <source>
        <strain evidence="3">WasteWater1</strain>
    </source>
</reference>
<dbReference type="CDD" id="cd00167">
    <property type="entry name" value="SANT"/>
    <property type="match status" value="1"/>
</dbReference>
<feature type="compositionally biased region" description="Polar residues" evidence="1">
    <location>
        <begin position="374"/>
        <end position="392"/>
    </location>
</feature>
<feature type="compositionally biased region" description="Basic and acidic residues" evidence="1">
    <location>
        <begin position="191"/>
        <end position="214"/>
    </location>
</feature>
<evidence type="ECO:0000259" key="2">
    <source>
        <dbReference type="PROSITE" id="PS50090"/>
    </source>
</evidence>
<dbReference type="SUPFAM" id="SSF46689">
    <property type="entry name" value="Homeodomain-like"/>
    <property type="match status" value="1"/>
</dbReference>
<dbReference type="EMBL" id="JACCJB010000002">
    <property type="protein sequence ID" value="KAF6230385.1"/>
    <property type="molecule type" value="Genomic_DNA"/>
</dbReference>
<gene>
    <name evidence="3" type="ORF">HO133_004727</name>
</gene>
<feature type="region of interest" description="Disordered" evidence="1">
    <location>
        <begin position="314"/>
        <end position="442"/>
    </location>
</feature>
<feature type="region of interest" description="Disordered" evidence="1">
    <location>
        <begin position="535"/>
        <end position="578"/>
    </location>
</feature>
<feature type="compositionally biased region" description="Acidic residues" evidence="1">
    <location>
        <begin position="419"/>
        <end position="430"/>
    </location>
</feature>
<protein>
    <recommendedName>
        <fullName evidence="2">Myb-like domain-containing protein</fullName>
    </recommendedName>
</protein>
<dbReference type="Gene3D" id="1.10.10.60">
    <property type="entry name" value="Homeodomain-like"/>
    <property type="match status" value="1"/>
</dbReference>
<feature type="region of interest" description="Disordered" evidence="1">
    <location>
        <begin position="1"/>
        <end position="33"/>
    </location>
</feature>
<dbReference type="RefSeq" id="XP_037157642.1">
    <property type="nucleotide sequence ID" value="XM_037295641.1"/>
</dbReference>
<dbReference type="Proteomes" id="UP000593566">
    <property type="component" value="Unassembled WGS sequence"/>
</dbReference>
<dbReference type="InterPro" id="IPR001005">
    <property type="entry name" value="SANT/Myb"/>
</dbReference>
<feature type="compositionally biased region" description="Basic and acidic residues" evidence="1">
    <location>
        <begin position="142"/>
        <end position="152"/>
    </location>
</feature>
<accession>A0A8H6KZW6</accession>
<dbReference type="PROSITE" id="PS50090">
    <property type="entry name" value="MYB_LIKE"/>
    <property type="match status" value="1"/>
</dbReference>
<feature type="region of interest" description="Disordered" evidence="1">
    <location>
        <begin position="613"/>
        <end position="766"/>
    </location>
</feature>
<feature type="domain" description="Myb-like" evidence="2">
    <location>
        <begin position="482"/>
        <end position="532"/>
    </location>
</feature>
<evidence type="ECO:0000313" key="3">
    <source>
        <dbReference type="EMBL" id="KAF6230385.1"/>
    </source>
</evidence>
<dbReference type="InterPro" id="IPR009057">
    <property type="entry name" value="Homeodomain-like_sf"/>
</dbReference>
<feature type="compositionally biased region" description="Basic and acidic residues" evidence="1">
    <location>
        <begin position="638"/>
        <end position="650"/>
    </location>
</feature>
<feature type="compositionally biased region" description="Polar residues" evidence="1">
    <location>
        <begin position="243"/>
        <end position="261"/>
    </location>
</feature>
<feature type="compositionally biased region" description="Polar residues" evidence="1">
    <location>
        <begin position="1"/>
        <end position="15"/>
    </location>
</feature>
<feature type="compositionally biased region" description="Polar residues" evidence="1">
    <location>
        <begin position="714"/>
        <end position="731"/>
    </location>
</feature>
<comment type="caution">
    <text evidence="3">The sequence shown here is derived from an EMBL/GenBank/DDBJ whole genome shotgun (WGS) entry which is preliminary data.</text>
</comment>